<evidence type="ECO:0008006" key="11">
    <source>
        <dbReference type="Google" id="ProtNLM"/>
    </source>
</evidence>
<dbReference type="RefSeq" id="XP_008897725.1">
    <property type="nucleotide sequence ID" value="XM_008899477.1"/>
</dbReference>
<dbReference type="Pfam" id="PF05699">
    <property type="entry name" value="Dimer_Tnp_hAT"/>
    <property type="match status" value="1"/>
</dbReference>
<keyword evidence="2" id="KW-0479">Metal-binding</keyword>
<dbReference type="InterPro" id="IPR052035">
    <property type="entry name" value="ZnF_BED_domain_contain"/>
</dbReference>
<dbReference type="VEuPathDB" id="FungiDB:PPTG_05759"/>
<evidence type="ECO:0000256" key="4">
    <source>
        <dbReference type="ARBA" id="ARBA00022833"/>
    </source>
</evidence>
<dbReference type="SUPFAM" id="SSF53098">
    <property type="entry name" value="Ribonuclease H-like"/>
    <property type="match status" value="1"/>
</dbReference>
<evidence type="ECO:0000256" key="3">
    <source>
        <dbReference type="ARBA" id="ARBA00022771"/>
    </source>
</evidence>
<protein>
    <recommendedName>
        <fullName evidence="11">DUF659 domain-containing protein</fullName>
    </recommendedName>
</protein>
<dbReference type="InterPro" id="IPR012337">
    <property type="entry name" value="RNaseH-like_sf"/>
</dbReference>
<feature type="domain" description="DUF659" evidence="7">
    <location>
        <begin position="60"/>
        <end position="209"/>
    </location>
</feature>
<evidence type="ECO:0000313" key="10">
    <source>
        <dbReference type="Proteomes" id="UP000018817"/>
    </source>
</evidence>
<sequence length="499" mass="56359">MTMTRTHPAWNAFTIDEKKKYPDVTCKHWDFAVLPFRAIAVPQLRKSTLSSAASDGKYLPTRKALSGRLLTAEYKREMEAVSSRLRDEPTVALVSDGWTSVGKDKVVNYIVVSPLMRPLLWCTKTCGDDEQTSEYVAEQIGEVIDKMNAAMGKQVVLSVTTDNAPVMHAAWGILENKRRICCNGCSSHALNLVMEEVLNFPWMNEARSNAVTLAKWYSGYECMKSVYDNRRLIDKVFNQKKFMRRFSKRNPVRFREACRIAQTSTFWKRLKQMMTLSKPIIDAIATLERDHCCISMTKILEAIQAKWDFVHTETMGIYFLLDHTKKVSDFVDADLADSIETLKTLAVRLGIISTEAEKKIASVPKSTLSRRGSSAATYPLLAPLACRLYTIPTSSAASKRSWSIHDFIHTKRRNRLSEVRVKKLVFVYANEGDKDATISILYKALDESGGGDDDEDDGLEENFEPESSDECMESSGDRSEGSDFNAFSFEGSEEQKQNL</sequence>
<accession>W2QVR5</accession>
<dbReference type="GO" id="GO:0005634">
    <property type="term" value="C:nucleus"/>
    <property type="evidence" value="ECO:0007669"/>
    <property type="project" value="UniProtKB-SubCell"/>
</dbReference>
<dbReference type="OMA" id="CELANYQ"/>
<keyword evidence="3" id="KW-0863">Zinc-finger</keyword>
<keyword evidence="4" id="KW-0862">Zinc</keyword>
<dbReference type="Pfam" id="PF04937">
    <property type="entry name" value="DUF659"/>
    <property type="match status" value="1"/>
</dbReference>
<comment type="subcellular location">
    <subcellularLocation>
        <location evidence="1">Nucleus</location>
    </subcellularLocation>
</comment>
<keyword evidence="5" id="KW-0539">Nucleus</keyword>
<evidence type="ECO:0000256" key="1">
    <source>
        <dbReference type="ARBA" id="ARBA00004123"/>
    </source>
</evidence>
<organism evidence="9 10">
    <name type="scientific">Phytophthora nicotianae (strain INRA-310)</name>
    <name type="common">Phytophthora parasitica</name>
    <dbReference type="NCBI Taxonomy" id="761204"/>
    <lineage>
        <taxon>Eukaryota</taxon>
        <taxon>Sar</taxon>
        <taxon>Stramenopiles</taxon>
        <taxon>Oomycota</taxon>
        <taxon>Peronosporomycetes</taxon>
        <taxon>Peronosporales</taxon>
        <taxon>Peronosporaceae</taxon>
        <taxon>Phytophthora</taxon>
    </lineage>
</organism>
<name>W2QVR5_PHYN3</name>
<dbReference type="GeneID" id="20175784"/>
<dbReference type="InterPro" id="IPR008906">
    <property type="entry name" value="HATC_C_dom"/>
</dbReference>
<dbReference type="EMBL" id="KI669568">
    <property type="protein sequence ID" value="ETN16579.1"/>
    <property type="molecule type" value="Genomic_DNA"/>
</dbReference>
<dbReference type="AlphaFoldDB" id="W2QVR5"/>
<dbReference type="GO" id="GO:0046983">
    <property type="term" value="F:protein dimerization activity"/>
    <property type="evidence" value="ECO:0007669"/>
    <property type="project" value="InterPro"/>
</dbReference>
<evidence type="ECO:0000259" key="8">
    <source>
        <dbReference type="Pfam" id="PF05699"/>
    </source>
</evidence>
<dbReference type="PANTHER" id="PTHR46481:SF10">
    <property type="entry name" value="ZINC FINGER BED DOMAIN-CONTAINING PROTEIN 39"/>
    <property type="match status" value="1"/>
</dbReference>
<evidence type="ECO:0000256" key="2">
    <source>
        <dbReference type="ARBA" id="ARBA00022723"/>
    </source>
</evidence>
<reference evidence="9 10" key="2">
    <citation type="submission" date="2013-11" db="EMBL/GenBank/DDBJ databases">
        <title>The Genome Sequence of Phytophthora parasitica INRA-310.</title>
        <authorList>
            <consortium name="The Broad Institute Genomics Platform"/>
            <person name="Russ C."/>
            <person name="Tyler B."/>
            <person name="Panabieres F."/>
            <person name="Shan W."/>
            <person name="Tripathy S."/>
            <person name="Grunwald N."/>
            <person name="Machado M."/>
            <person name="Johnson C.S."/>
            <person name="Arredondo F."/>
            <person name="Hong C."/>
            <person name="Coffey M."/>
            <person name="Young S.K."/>
            <person name="Zeng Q."/>
            <person name="Gargeya S."/>
            <person name="Fitzgerald M."/>
            <person name="Abouelleil A."/>
            <person name="Alvarado L."/>
            <person name="Chapman S.B."/>
            <person name="Gainer-Dewar J."/>
            <person name="Goldberg J."/>
            <person name="Griggs A."/>
            <person name="Gujja S."/>
            <person name="Hansen M."/>
            <person name="Howarth C."/>
            <person name="Imamovic A."/>
            <person name="Ireland A."/>
            <person name="Larimer J."/>
            <person name="McCowan C."/>
            <person name="Murphy C."/>
            <person name="Pearson M."/>
            <person name="Poon T.W."/>
            <person name="Priest M."/>
            <person name="Roberts A."/>
            <person name="Saif S."/>
            <person name="Shea T."/>
            <person name="Sykes S."/>
            <person name="Wortman J."/>
            <person name="Nusbaum C."/>
            <person name="Birren B."/>
        </authorList>
    </citation>
    <scope>NUCLEOTIDE SEQUENCE [LARGE SCALE GENOMIC DNA]</scope>
    <source>
        <strain evidence="9 10">INRA-310</strain>
    </source>
</reference>
<dbReference type="InterPro" id="IPR007021">
    <property type="entry name" value="DUF659"/>
</dbReference>
<evidence type="ECO:0000256" key="6">
    <source>
        <dbReference type="SAM" id="MobiDB-lite"/>
    </source>
</evidence>
<dbReference type="PANTHER" id="PTHR46481">
    <property type="entry name" value="ZINC FINGER BED DOMAIN-CONTAINING PROTEIN 4"/>
    <property type="match status" value="1"/>
</dbReference>
<dbReference type="GO" id="GO:0008270">
    <property type="term" value="F:zinc ion binding"/>
    <property type="evidence" value="ECO:0007669"/>
    <property type="project" value="UniProtKB-KW"/>
</dbReference>
<feature type="compositionally biased region" description="Acidic residues" evidence="6">
    <location>
        <begin position="449"/>
        <end position="472"/>
    </location>
</feature>
<gene>
    <name evidence="9" type="ORF">PPTG_05759</name>
</gene>
<proteinExistence type="predicted"/>
<evidence type="ECO:0000259" key="7">
    <source>
        <dbReference type="Pfam" id="PF04937"/>
    </source>
</evidence>
<feature type="region of interest" description="Disordered" evidence="6">
    <location>
        <begin position="447"/>
        <end position="499"/>
    </location>
</feature>
<dbReference type="OrthoDB" id="121153at2759"/>
<reference evidence="10" key="1">
    <citation type="submission" date="2011-12" db="EMBL/GenBank/DDBJ databases">
        <authorList>
            <consortium name="The Broad Institute Genome Sequencing Platform"/>
            <person name="Russ C."/>
            <person name="Tyler B."/>
            <person name="Panabieres F."/>
            <person name="Shan W."/>
            <person name="Tripathy S."/>
            <person name="Grunwald N."/>
            <person name="Machado M."/>
            <person name="Young S.K."/>
            <person name="Zeng Q."/>
            <person name="Gargeya S."/>
            <person name="Fitzgerald M."/>
            <person name="Haas B."/>
            <person name="Abouelleil A."/>
            <person name="Alvarado L."/>
            <person name="Arachchi H.M."/>
            <person name="Berlin A."/>
            <person name="Chapman S.B."/>
            <person name="Gearin G."/>
            <person name="Goldberg J."/>
            <person name="Griggs A."/>
            <person name="Gujja S."/>
            <person name="Hansen M."/>
            <person name="Heiman D."/>
            <person name="Howarth C."/>
            <person name="Larimer J."/>
            <person name="Lui A."/>
            <person name="MacDonald P.J.P."/>
            <person name="McCowen C."/>
            <person name="Montmayeur A."/>
            <person name="Murphy C."/>
            <person name="Neiman D."/>
            <person name="Pearson M."/>
            <person name="Priest M."/>
            <person name="Roberts A."/>
            <person name="Saif S."/>
            <person name="Shea T."/>
            <person name="Sisk P."/>
            <person name="Stolte C."/>
            <person name="Sykes S."/>
            <person name="Wortman J."/>
            <person name="Nusbaum C."/>
            <person name="Birren B."/>
        </authorList>
    </citation>
    <scope>NUCLEOTIDE SEQUENCE [LARGE SCALE GENOMIC DNA]</scope>
    <source>
        <strain evidence="10">INRA-310</strain>
    </source>
</reference>
<evidence type="ECO:0000256" key="5">
    <source>
        <dbReference type="ARBA" id="ARBA00023242"/>
    </source>
</evidence>
<dbReference type="Proteomes" id="UP000018817">
    <property type="component" value="Unassembled WGS sequence"/>
</dbReference>
<evidence type="ECO:0000313" key="9">
    <source>
        <dbReference type="EMBL" id="ETN16579.1"/>
    </source>
</evidence>
<feature type="domain" description="HAT C-terminal dimerisation" evidence="8">
    <location>
        <begin position="376"/>
        <end position="429"/>
    </location>
</feature>
<dbReference type="STRING" id="761204.W2QVR5"/>